<comment type="caution">
    <text evidence="2">The sequence shown here is derived from an EMBL/GenBank/DDBJ whole genome shotgun (WGS) entry which is preliminary data.</text>
</comment>
<dbReference type="Gene3D" id="3.40.50.720">
    <property type="entry name" value="NAD(P)-binding Rossmann-like Domain"/>
    <property type="match status" value="1"/>
</dbReference>
<dbReference type="Proteomes" id="UP001172738">
    <property type="component" value="Unassembled WGS sequence"/>
</dbReference>
<name>A0ABT8FXM1_9MICO</name>
<keyword evidence="3" id="KW-1185">Reference proteome</keyword>
<dbReference type="RefSeq" id="WP_301125488.1">
    <property type="nucleotide sequence ID" value="NZ_JAUHPV010000001.1"/>
</dbReference>
<accession>A0ABT8FXM1</accession>
<reference evidence="2" key="1">
    <citation type="submission" date="2023-06" db="EMBL/GenBank/DDBJ databases">
        <title>SYSU T00b26.</title>
        <authorList>
            <person name="Gao L."/>
            <person name="Fang B.-Z."/>
            <person name="Li W.-J."/>
        </authorList>
    </citation>
    <scope>NUCLEOTIDE SEQUENCE</scope>
    <source>
        <strain evidence="2">SYSU T00b26</strain>
    </source>
</reference>
<evidence type="ECO:0008006" key="4">
    <source>
        <dbReference type="Google" id="ProtNLM"/>
    </source>
</evidence>
<evidence type="ECO:0000256" key="1">
    <source>
        <dbReference type="SAM" id="MobiDB-lite"/>
    </source>
</evidence>
<organism evidence="2 3">
    <name type="scientific">Demequina zhanjiangensis</name>
    <dbReference type="NCBI Taxonomy" id="3051659"/>
    <lineage>
        <taxon>Bacteria</taxon>
        <taxon>Bacillati</taxon>
        <taxon>Actinomycetota</taxon>
        <taxon>Actinomycetes</taxon>
        <taxon>Micrococcales</taxon>
        <taxon>Demequinaceae</taxon>
        <taxon>Demequina</taxon>
    </lineage>
</organism>
<proteinExistence type="predicted"/>
<gene>
    <name evidence="2" type="ORF">QQX04_01435</name>
</gene>
<sequence length="307" mass="31757">MRLSPCTPVLARPDGSTQIGVAEPLILSDLTDKQRLLLASAETTPLGREALTELGESGERLIRAGLLVPDMPSEAGIVAIHSGGRLGVELGAALAAAGITVGFVDPRPASEEPSLYPARALIATCAGGAAWAVRERHPSATVTDPSDPALAVIISVGGAARHHTTRWEHDGLPHLVICLDERGATVGPMVVPGLTACGRCMALARTEADPAWPLLLDQLSSRRPRVPAALVPGVVAAALPMIVAHLDGGPETGAAWRISLDGTPEATHMSAHPDCGCGAWQDDEDTRAAHRSAPPSLRLLPGMRTGS</sequence>
<evidence type="ECO:0000313" key="3">
    <source>
        <dbReference type="Proteomes" id="UP001172738"/>
    </source>
</evidence>
<protein>
    <recommendedName>
        <fullName evidence="4">Bacteriocin biosynthesis cyclodehydratase domain-containing protein</fullName>
    </recommendedName>
</protein>
<dbReference type="EMBL" id="JAUHPV010000001">
    <property type="protein sequence ID" value="MDN4471651.1"/>
    <property type="molecule type" value="Genomic_DNA"/>
</dbReference>
<evidence type="ECO:0000313" key="2">
    <source>
        <dbReference type="EMBL" id="MDN4471651.1"/>
    </source>
</evidence>
<feature type="region of interest" description="Disordered" evidence="1">
    <location>
        <begin position="286"/>
        <end position="307"/>
    </location>
</feature>